<protein>
    <submittedName>
        <fullName evidence="2">(northern house mosquito) hypothetical protein</fullName>
    </submittedName>
</protein>
<dbReference type="EMBL" id="HBUE01167416">
    <property type="protein sequence ID" value="CAG6513346.1"/>
    <property type="molecule type" value="Transcribed_RNA"/>
</dbReference>
<dbReference type="EMBL" id="HBUE01272730">
    <property type="protein sequence ID" value="CAG6564813.1"/>
    <property type="molecule type" value="Transcribed_RNA"/>
</dbReference>
<keyword evidence="1" id="KW-0812">Transmembrane</keyword>
<evidence type="ECO:0000256" key="1">
    <source>
        <dbReference type="SAM" id="Phobius"/>
    </source>
</evidence>
<dbReference type="EMBL" id="HBUE01272729">
    <property type="protein sequence ID" value="CAG6564811.1"/>
    <property type="molecule type" value="Transcribed_RNA"/>
</dbReference>
<feature type="transmembrane region" description="Helical" evidence="1">
    <location>
        <begin position="74"/>
        <end position="93"/>
    </location>
</feature>
<organism evidence="2">
    <name type="scientific">Culex pipiens</name>
    <name type="common">House mosquito</name>
    <dbReference type="NCBI Taxonomy" id="7175"/>
    <lineage>
        <taxon>Eukaryota</taxon>
        <taxon>Metazoa</taxon>
        <taxon>Ecdysozoa</taxon>
        <taxon>Arthropoda</taxon>
        <taxon>Hexapoda</taxon>
        <taxon>Insecta</taxon>
        <taxon>Pterygota</taxon>
        <taxon>Neoptera</taxon>
        <taxon>Endopterygota</taxon>
        <taxon>Diptera</taxon>
        <taxon>Nematocera</taxon>
        <taxon>Culicoidea</taxon>
        <taxon>Culicidae</taxon>
        <taxon>Culicinae</taxon>
        <taxon>Culicini</taxon>
        <taxon>Culex</taxon>
        <taxon>Culex</taxon>
    </lineage>
</organism>
<name>A0A8D8J8U3_CULPI</name>
<evidence type="ECO:0000313" key="2">
    <source>
        <dbReference type="EMBL" id="CAG6564811.1"/>
    </source>
</evidence>
<sequence length="132" mass="15878">MVQTFKIQILMHQHTYFVGPTRKIARRLSWNNNSCKMASFDVRRGPEQSFVQIKNPKEKSLCKNVENYSVQKNSFWSILNIFFFLHYLFLIWFQRQDCFLKCFFRRNLPLSSMQQTTTSTTTSFAWGERGWL</sequence>
<dbReference type="EMBL" id="HBUE01167415">
    <property type="protein sequence ID" value="CAG6513344.1"/>
    <property type="molecule type" value="Transcribed_RNA"/>
</dbReference>
<keyword evidence="1" id="KW-1133">Transmembrane helix</keyword>
<dbReference type="AlphaFoldDB" id="A0A8D8J8U3"/>
<proteinExistence type="predicted"/>
<accession>A0A8D8J8U3</accession>
<reference evidence="2" key="1">
    <citation type="submission" date="2021-05" db="EMBL/GenBank/DDBJ databases">
        <authorList>
            <person name="Alioto T."/>
            <person name="Alioto T."/>
            <person name="Gomez Garrido J."/>
        </authorList>
    </citation>
    <scope>NUCLEOTIDE SEQUENCE</scope>
</reference>
<keyword evidence="1" id="KW-0472">Membrane</keyword>